<dbReference type="PROSITE" id="PS50926">
    <property type="entry name" value="TRAM"/>
    <property type="match status" value="1"/>
</dbReference>
<dbReference type="HAMAP" id="MF_01865">
    <property type="entry name" value="MTTase_RimO"/>
    <property type="match status" value="1"/>
</dbReference>
<dbReference type="PANTHER" id="PTHR43837:SF1">
    <property type="entry name" value="RIBOSOMAL PROTEIN US12 METHYLTHIOTRANSFERASE RIMO"/>
    <property type="match status" value="1"/>
</dbReference>
<dbReference type="InterPro" id="IPR023404">
    <property type="entry name" value="rSAM_horseshoe"/>
</dbReference>
<comment type="subcellular location">
    <subcellularLocation>
        <location evidence="8">Cytoplasm</location>
    </subcellularLocation>
</comment>
<evidence type="ECO:0000313" key="12">
    <source>
        <dbReference type="EMBL" id="PTQ76428.1"/>
    </source>
</evidence>
<dbReference type="PROSITE" id="PS51449">
    <property type="entry name" value="MTTASE_N"/>
    <property type="match status" value="1"/>
</dbReference>
<sequence>MPTSKQTSHKVGFISLGCPKALVDSEQILTQLRAEGYEISPSYDDADLVVVNTCGFIDSAVEESLDAIGEALAENGKVIVTGCLGAKEGGDVVKKAHPQVLAVTGPHALPEVMSAIHTHLPQPHDPYTSLIPPQGIRLTPRHYAYVKISEGCNHRCTFCIIPSMRGDLVSRPIHEVMQEAEHLVNAGVKELLIISQDTSAYGVDVKYRSGFWQGRPVKTRLTELAQALGTLGVWVRLHYVYPYPHVDEVIPLMAQGSILPYLDVPLQHASPRILKAMKRPANAENNLARIQQWRQVCPEITLRSTFIVGFPGETEAEFEELLAFLQEAQLDRVGCFAYSAVEGAAANQLPDAVPEEIKEDRRRRFMELQQEISCQHLAAKVGKTMTVMIDQVTDDGVIARSSADAPEIDGLVYVEGAGEVQPGDFIAVEITGSDAHDLFAVASD</sequence>
<dbReference type="SUPFAM" id="SSF102114">
    <property type="entry name" value="Radical SAM enzymes"/>
    <property type="match status" value="1"/>
</dbReference>
<dbReference type="CDD" id="cd01335">
    <property type="entry name" value="Radical_SAM"/>
    <property type="match status" value="1"/>
</dbReference>
<dbReference type="FunFam" id="3.80.30.20:FF:000001">
    <property type="entry name" value="tRNA-2-methylthio-N(6)-dimethylallyladenosine synthase 2"/>
    <property type="match status" value="1"/>
</dbReference>
<feature type="domain" description="Radical SAM core" evidence="11">
    <location>
        <begin position="138"/>
        <end position="375"/>
    </location>
</feature>
<keyword evidence="5 8" id="KW-0479">Metal-binding</keyword>
<dbReference type="GO" id="GO:0006400">
    <property type="term" value="P:tRNA modification"/>
    <property type="evidence" value="ECO:0007669"/>
    <property type="project" value="InterPro"/>
</dbReference>
<feature type="binding site" evidence="8">
    <location>
        <position position="152"/>
    </location>
    <ligand>
        <name>[4Fe-4S] cluster</name>
        <dbReference type="ChEBI" id="CHEBI:49883"/>
        <label>2</label>
        <note>4Fe-4S-S-AdoMet</note>
    </ligand>
</feature>
<evidence type="ECO:0000256" key="7">
    <source>
        <dbReference type="ARBA" id="ARBA00023014"/>
    </source>
</evidence>
<comment type="function">
    <text evidence="8">Catalyzes the methylthiolation of an aspartic acid residue of ribosomal protein uS12.</text>
</comment>
<dbReference type="InterPro" id="IPR058240">
    <property type="entry name" value="rSAM_sf"/>
</dbReference>
<dbReference type="NCBIfam" id="TIGR01125">
    <property type="entry name" value="30S ribosomal protein S12 methylthiotransferase RimO"/>
    <property type="match status" value="1"/>
</dbReference>
<comment type="cofactor">
    <cofactor evidence="8">
        <name>[4Fe-4S] cluster</name>
        <dbReference type="ChEBI" id="CHEBI:49883"/>
    </cofactor>
    <text evidence="8">Binds 2 [4Fe-4S] clusters. One cluster is coordinated with 3 cysteines and an exchangeable S-adenosyl-L-methionine.</text>
</comment>
<evidence type="ECO:0000256" key="1">
    <source>
        <dbReference type="ARBA" id="ARBA00022485"/>
    </source>
</evidence>
<dbReference type="PROSITE" id="PS01278">
    <property type="entry name" value="MTTASE_RADICAL"/>
    <property type="match status" value="1"/>
</dbReference>
<evidence type="ECO:0000259" key="10">
    <source>
        <dbReference type="PROSITE" id="PS51449"/>
    </source>
</evidence>
<feature type="binding site" evidence="8">
    <location>
        <position position="18"/>
    </location>
    <ligand>
        <name>[4Fe-4S] cluster</name>
        <dbReference type="ChEBI" id="CHEBI:49883"/>
        <label>1</label>
    </ligand>
</feature>
<dbReference type="SFLD" id="SFLDS00029">
    <property type="entry name" value="Radical_SAM"/>
    <property type="match status" value="1"/>
</dbReference>
<evidence type="ECO:0000256" key="3">
    <source>
        <dbReference type="ARBA" id="ARBA00022679"/>
    </source>
</evidence>
<dbReference type="InterPro" id="IPR007197">
    <property type="entry name" value="rSAM"/>
</dbReference>
<comment type="caution">
    <text evidence="12">The sequence shown here is derived from an EMBL/GenBank/DDBJ whole genome shotgun (WGS) entry which is preliminary data.</text>
</comment>
<feature type="binding site" evidence="8">
    <location>
        <position position="156"/>
    </location>
    <ligand>
        <name>[4Fe-4S] cluster</name>
        <dbReference type="ChEBI" id="CHEBI:49883"/>
        <label>2</label>
        <note>4Fe-4S-S-AdoMet</note>
    </ligand>
</feature>
<keyword evidence="12" id="KW-0689">Ribosomal protein</keyword>
<feature type="binding site" evidence="8">
    <location>
        <position position="54"/>
    </location>
    <ligand>
        <name>[4Fe-4S] cluster</name>
        <dbReference type="ChEBI" id="CHEBI:49883"/>
        <label>1</label>
    </ligand>
</feature>
<dbReference type="InterPro" id="IPR012340">
    <property type="entry name" value="NA-bd_OB-fold"/>
</dbReference>
<dbReference type="Gene3D" id="2.40.50.140">
    <property type="entry name" value="Nucleic acid-binding proteins"/>
    <property type="match status" value="1"/>
</dbReference>
<dbReference type="GO" id="GO:0103039">
    <property type="term" value="F:protein methylthiotransferase activity"/>
    <property type="evidence" value="ECO:0007669"/>
    <property type="project" value="UniProtKB-EC"/>
</dbReference>
<organism evidence="12 13">
    <name type="scientific">Nitrosomonas oligotropha</name>
    <dbReference type="NCBI Taxonomy" id="42354"/>
    <lineage>
        <taxon>Bacteria</taxon>
        <taxon>Pseudomonadati</taxon>
        <taxon>Pseudomonadota</taxon>
        <taxon>Betaproteobacteria</taxon>
        <taxon>Nitrosomonadales</taxon>
        <taxon>Nitrosomonadaceae</taxon>
        <taxon>Nitrosomonas</taxon>
    </lineage>
</organism>
<keyword evidence="1 8" id="KW-0004">4Fe-4S</keyword>
<comment type="catalytic activity">
    <reaction evidence="8">
        <text>L-aspartate(89)-[ribosomal protein uS12]-hydrogen + (sulfur carrier)-SH + AH2 + 2 S-adenosyl-L-methionine = 3-methylsulfanyl-L-aspartate(89)-[ribosomal protein uS12]-hydrogen + (sulfur carrier)-H + 5'-deoxyadenosine + L-methionine + A + S-adenosyl-L-homocysteine + 2 H(+)</text>
        <dbReference type="Rhea" id="RHEA:37087"/>
        <dbReference type="Rhea" id="RHEA-COMP:10460"/>
        <dbReference type="Rhea" id="RHEA-COMP:10461"/>
        <dbReference type="Rhea" id="RHEA-COMP:14737"/>
        <dbReference type="Rhea" id="RHEA-COMP:14739"/>
        <dbReference type="ChEBI" id="CHEBI:13193"/>
        <dbReference type="ChEBI" id="CHEBI:15378"/>
        <dbReference type="ChEBI" id="CHEBI:17319"/>
        <dbReference type="ChEBI" id="CHEBI:17499"/>
        <dbReference type="ChEBI" id="CHEBI:29917"/>
        <dbReference type="ChEBI" id="CHEBI:29961"/>
        <dbReference type="ChEBI" id="CHEBI:57844"/>
        <dbReference type="ChEBI" id="CHEBI:57856"/>
        <dbReference type="ChEBI" id="CHEBI:59789"/>
        <dbReference type="ChEBI" id="CHEBI:64428"/>
        <dbReference type="ChEBI" id="CHEBI:73599"/>
        <dbReference type="EC" id="2.8.4.4"/>
    </reaction>
</comment>
<evidence type="ECO:0000256" key="8">
    <source>
        <dbReference type="HAMAP-Rule" id="MF_01865"/>
    </source>
</evidence>
<dbReference type="SMART" id="SM00729">
    <property type="entry name" value="Elp3"/>
    <property type="match status" value="1"/>
</dbReference>
<gene>
    <name evidence="8" type="primary">rimO</name>
    <name evidence="12" type="ORF">C8R26_11721</name>
</gene>
<dbReference type="EC" id="2.8.4.4" evidence="8"/>
<dbReference type="RefSeq" id="WP_107803691.1">
    <property type="nucleotide sequence ID" value="NZ_QAOI01000017.1"/>
</dbReference>
<proteinExistence type="inferred from homology"/>
<dbReference type="GO" id="GO:0046872">
    <property type="term" value="F:metal ion binding"/>
    <property type="evidence" value="ECO:0007669"/>
    <property type="project" value="UniProtKB-KW"/>
</dbReference>
<keyword evidence="3 8" id="KW-0808">Transferase</keyword>
<dbReference type="Gene3D" id="3.40.50.12160">
    <property type="entry name" value="Methylthiotransferase, N-terminal domain"/>
    <property type="match status" value="1"/>
</dbReference>
<dbReference type="SFLD" id="SFLDG01082">
    <property type="entry name" value="B12-binding_domain_containing"/>
    <property type="match status" value="1"/>
</dbReference>
<keyword evidence="4 8" id="KW-0949">S-adenosyl-L-methionine</keyword>
<feature type="binding site" evidence="8">
    <location>
        <position position="159"/>
    </location>
    <ligand>
        <name>[4Fe-4S] cluster</name>
        <dbReference type="ChEBI" id="CHEBI:49883"/>
        <label>2</label>
        <note>4Fe-4S-S-AdoMet</note>
    </ligand>
</feature>
<dbReference type="Gene3D" id="3.80.30.20">
    <property type="entry name" value="tm_1862 like domain"/>
    <property type="match status" value="1"/>
</dbReference>
<reference evidence="12 13" key="1">
    <citation type="submission" date="2018-04" db="EMBL/GenBank/DDBJ databases">
        <title>Active sludge and wastewater microbial communities from Klosterneuburg, Austria.</title>
        <authorList>
            <person name="Wagner M."/>
        </authorList>
    </citation>
    <scope>NUCLEOTIDE SEQUENCE [LARGE SCALE GENOMIC DNA]</scope>
    <source>
        <strain evidence="12 13">Nm49</strain>
    </source>
</reference>
<accession>A0A2T5HY73</accession>
<protein>
    <recommendedName>
        <fullName evidence="8">Ribosomal protein uS12 methylthiotransferase RimO</fullName>
        <shortName evidence="8">uS12 MTTase</shortName>
        <shortName evidence="8">uS12 methylthiotransferase</shortName>
        <ecNumber evidence="8">2.8.4.4</ecNumber>
    </recommendedName>
    <alternativeName>
        <fullName evidence="8">Ribosomal protein uS12 (aspartate-C(3))-methylthiotransferase</fullName>
    </alternativeName>
    <alternativeName>
        <fullName evidence="8">Ribosome maturation factor RimO</fullName>
    </alternativeName>
</protein>
<dbReference type="InterPro" id="IPR020612">
    <property type="entry name" value="Methylthiotransferase_CS"/>
</dbReference>
<keyword evidence="2 8" id="KW-0963">Cytoplasm</keyword>
<dbReference type="GO" id="GO:0035599">
    <property type="term" value="F:aspartic acid methylthiotransferase activity"/>
    <property type="evidence" value="ECO:0007669"/>
    <property type="project" value="TreeGrafter"/>
</dbReference>
<evidence type="ECO:0000256" key="2">
    <source>
        <dbReference type="ARBA" id="ARBA00022490"/>
    </source>
</evidence>
<dbReference type="InterPro" id="IPR005839">
    <property type="entry name" value="Methylthiotransferase"/>
</dbReference>
<evidence type="ECO:0000256" key="5">
    <source>
        <dbReference type="ARBA" id="ARBA00022723"/>
    </source>
</evidence>
<dbReference type="InterPro" id="IPR005840">
    <property type="entry name" value="Ribosomal_uS12_MeSTrfase_RimO"/>
</dbReference>
<dbReference type="GO" id="GO:0005840">
    <property type="term" value="C:ribosome"/>
    <property type="evidence" value="ECO:0007669"/>
    <property type="project" value="UniProtKB-KW"/>
</dbReference>
<name>A0A2T5HY73_9PROT</name>
<evidence type="ECO:0000256" key="6">
    <source>
        <dbReference type="ARBA" id="ARBA00023004"/>
    </source>
</evidence>
<feature type="domain" description="TRAM" evidence="9">
    <location>
        <begin position="378"/>
        <end position="444"/>
    </location>
</feature>
<dbReference type="NCBIfam" id="TIGR00089">
    <property type="entry name" value="MiaB/RimO family radical SAM methylthiotransferase"/>
    <property type="match status" value="1"/>
</dbReference>
<dbReference type="InterPro" id="IPR002792">
    <property type="entry name" value="TRAM_dom"/>
</dbReference>
<dbReference type="Pfam" id="PF04055">
    <property type="entry name" value="Radical_SAM"/>
    <property type="match status" value="1"/>
</dbReference>
<comment type="similarity">
    <text evidence="8">Belongs to the methylthiotransferase family. RimO subfamily.</text>
</comment>
<feature type="binding site" evidence="8">
    <location>
        <position position="83"/>
    </location>
    <ligand>
        <name>[4Fe-4S] cluster</name>
        <dbReference type="ChEBI" id="CHEBI:49883"/>
        <label>1</label>
    </ligand>
</feature>
<dbReference type="SFLD" id="SFLDF00274">
    <property type="entry name" value="ribosomal_protein_S12_methylth"/>
    <property type="match status" value="1"/>
</dbReference>
<dbReference type="FunFam" id="3.40.50.12160:FF:000002">
    <property type="entry name" value="Ribosomal protein S12 methylthiotransferase RimO"/>
    <property type="match status" value="1"/>
</dbReference>
<dbReference type="AlphaFoldDB" id="A0A2T5HY73"/>
<dbReference type="PANTHER" id="PTHR43837">
    <property type="entry name" value="RIBOSOMAL PROTEIN S12 METHYLTHIOTRANSFERASE RIMO"/>
    <property type="match status" value="1"/>
</dbReference>
<dbReference type="Pfam" id="PF18693">
    <property type="entry name" value="TRAM_2"/>
    <property type="match status" value="1"/>
</dbReference>
<dbReference type="InterPro" id="IPR038135">
    <property type="entry name" value="Methylthiotransferase_N_sf"/>
</dbReference>
<dbReference type="SFLD" id="SFLDG01061">
    <property type="entry name" value="methylthiotransferase"/>
    <property type="match status" value="1"/>
</dbReference>
<evidence type="ECO:0000259" key="9">
    <source>
        <dbReference type="PROSITE" id="PS50926"/>
    </source>
</evidence>
<evidence type="ECO:0000256" key="4">
    <source>
        <dbReference type="ARBA" id="ARBA00022691"/>
    </source>
</evidence>
<dbReference type="EMBL" id="QAOI01000017">
    <property type="protein sequence ID" value="PTQ76428.1"/>
    <property type="molecule type" value="Genomic_DNA"/>
</dbReference>
<dbReference type="Proteomes" id="UP000244128">
    <property type="component" value="Unassembled WGS sequence"/>
</dbReference>
<dbReference type="InterPro" id="IPR006638">
    <property type="entry name" value="Elp3/MiaA/NifB-like_rSAM"/>
</dbReference>
<dbReference type="GO" id="GO:0051539">
    <property type="term" value="F:4 iron, 4 sulfur cluster binding"/>
    <property type="evidence" value="ECO:0007669"/>
    <property type="project" value="UniProtKB-UniRule"/>
</dbReference>
<dbReference type="PROSITE" id="PS51918">
    <property type="entry name" value="RADICAL_SAM"/>
    <property type="match status" value="1"/>
</dbReference>
<keyword evidence="12" id="KW-0687">Ribonucleoprotein</keyword>
<evidence type="ECO:0000313" key="13">
    <source>
        <dbReference type="Proteomes" id="UP000244128"/>
    </source>
</evidence>
<dbReference type="GO" id="GO:0005829">
    <property type="term" value="C:cytosol"/>
    <property type="evidence" value="ECO:0007669"/>
    <property type="project" value="TreeGrafter"/>
</dbReference>
<dbReference type="Pfam" id="PF00919">
    <property type="entry name" value="UPF0004"/>
    <property type="match status" value="1"/>
</dbReference>
<keyword evidence="7 8" id="KW-0411">Iron-sulfur</keyword>
<evidence type="ECO:0000259" key="11">
    <source>
        <dbReference type="PROSITE" id="PS51918"/>
    </source>
</evidence>
<dbReference type="InterPro" id="IPR013848">
    <property type="entry name" value="Methylthiotransferase_N"/>
</dbReference>
<keyword evidence="6 8" id="KW-0408">Iron</keyword>
<feature type="domain" description="MTTase N-terminal" evidence="10">
    <location>
        <begin position="9"/>
        <end position="121"/>
    </location>
</feature>